<dbReference type="AlphaFoldDB" id="A0A3S1AWT4"/>
<dbReference type="RefSeq" id="WP_127041604.1">
    <property type="nucleotide sequence ID" value="NZ_JAABOK010000013.1"/>
</dbReference>
<dbReference type="Gene3D" id="3.90.930.1">
    <property type="match status" value="1"/>
</dbReference>
<evidence type="ECO:0000313" key="1">
    <source>
        <dbReference type="EMBL" id="NSL87952.1"/>
    </source>
</evidence>
<organism evidence="1 2">
    <name type="scientific">Chitinophaga solisilvae</name>
    <dbReference type="NCBI Taxonomy" id="1233460"/>
    <lineage>
        <taxon>Bacteria</taxon>
        <taxon>Pseudomonadati</taxon>
        <taxon>Bacteroidota</taxon>
        <taxon>Chitinophagia</taxon>
        <taxon>Chitinophagales</taxon>
        <taxon>Chitinophagaceae</taxon>
        <taxon>Chitinophaga</taxon>
    </lineage>
</organism>
<keyword evidence="2" id="KW-1185">Reference proteome</keyword>
<protein>
    <submittedName>
        <fullName evidence="1">Uncharacterized protein</fullName>
    </submittedName>
</protein>
<gene>
    <name evidence="1" type="ORF">ECE50_013980</name>
</gene>
<dbReference type="Proteomes" id="UP000281028">
    <property type="component" value="Unassembled WGS sequence"/>
</dbReference>
<sequence>MNQRTRHILSAWMLSAGLLTGCHTRHQHEPKEAVIDTGRYVLNNTTISAGDHIELWLNKKDTGDYILRVYHYSGKLKSYMAYQYQQQKGYALVCNANGTKQAERYFNNEHGDGIRNTFNEKGYLVSSSVMTNGKATATQHYDPPLQPDNEQ</sequence>
<comment type="caution">
    <text evidence="1">The sequence shown here is derived from an EMBL/GenBank/DDBJ whole genome shotgun (WGS) entry which is preliminary data.</text>
</comment>
<proteinExistence type="predicted"/>
<evidence type="ECO:0000313" key="2">
    <source>
        <dbReference type="Proteomes" id="UP000281028"/>
    </source>
</evidence>
<accession>A0A3S1AWT4</accession>
<reference evidence="1" key="1">
    <citation type="submission" date="2020-05" db="EMBL/GenBank/DDBJ databases">
        <title>Chitinophaga laudate sp. nov., isolated from a tropical peat swamp.</title>
        <authorList>
            <person name="Goh C.B.S."/>
            <person name="Lee M.S."/>
            <person name="Parimannan S."/>
            <person name="Pasbakhsh P."/>
            <person name="Yule C.M."/>
            <person name="Rajandas H."/>
            <person name="Loke S."/>
            <person name="Croft L."/>
            <person name="Tan J.B.L."/>
        </authorList>
    </citation>
    <scope>NUCLEOTIDE SEQUENCE</scope>
    <source>
        <strain evidence="1">Mgbs1</strain>
    </source>
</reference>
<dbReference type="EMBL" id="RIAR02000001">
    <property type="protein sequence ID" value="NSL87952.1"/>
    <property type="molecule type" value="Genomic_DNA"/>
</dbReference>
<name>A0A3S1AWT4_9BACT</name>
<dbReference type="PROSITE" id="PS51257">
    <property type="entry name" value="PROKAR_LIPOPROTEIN"/>
    <property type="match status" value="1"/>
</dbReference>